<evidence type="ECO:0000256" key="1">
    <source>
        <dbReference type="SAM" id="MobiDB-lite"/>
    </source>
</evidence>
<dbReference type="Proteomes" id="UP000294933">
    <property type="component" value="Unassembled WGS sequence"/>
</dbReference>
<gene>
    <name evidence="3" type="ORF">BD410DRAFT_495143</name>
</gene>
<feature type="compositionally biased region" description="Basic and acidic residues" evidence="1">
    <location>
        <begin position="220"/>
        <end position="230"/>
    </location>
</feature>
<feature type="transmembrane region" description="Helical" evidence="2">
    <location>
        <begin position="25"/>
        <end position="49"/>
    </location>
</feature>
<keyword evidence="2" id="KW-0472">Membrane</keyword>
<proteinExistence type="predicted"/>
<sequence length="237" mass="25831">MIIQALVSITLLTRTYALYGRSRRILALTCLTFVFALVFGVCMITKVPLSIDGGPGCGISVDDATGRAYGIAWIGVVVFDTEILILTAWKTFNIFRVWKGLGMVCTGGARIAYVFLRDECTYYGVLTIANLSQILTLLYSPPLLKGLSTNFVAIMAVIVISRLMLNLREPDTLAPSTSELGTLVELRTFKVKEATLTTTGWLASPTNNAYRFIGEDEDGDHGGEEGRADEGEINNNT</sequence>
<reference evidence="3 4" key="1">
    <citation type="submission" date="2018-06" db="EMBL/GenBank/DDBJ databases">
        <title>A transcriptomic atlas of mushroom development highlights an independent origin of complex multicellularity.</title>
        <authorList>
            <consortium name="DOE Joint Genome Institute"/>
            <person name="Krizsan K."/>
            <person name="Almasi E."/>
            <person name="Merenyi Z."/>
            <person name="Sahu N."/>
            <person name="Viragh M."/>
            <person name="Koszo T."/>
            <person name="Mondo S."/>
            <person name="Kiss B."/>
            <person name="Balint B."/>
            <person name="Kues U."/>
            <person name="Barry K."/>
            <person name="Hegedus J.C."/>
            <person name="Henrissat B."/>
            <person name="Johnson J."/>
            <person name="Lipzen A."/>
            <person name="Ohm R."/>
            <person name="Nagy I."/>
            <person name="Pangilinan J."/>
            <person name="Yan J."/>
            <person name="Xiong Y."/>
            <person name="Grigoriev I.V."/>
            <person name="Hibbett D.S."/>
            <person name="Nagy L.G."/>
        </authorList>
    </citation>
    <scope>NUCLEOTIDE SEQUENCE [LARGE SCALE GENOMIC DNA]</scope>
    <source>
        <strain evidence="3 4">SZMC22713</strain>
    </source>
</reference>
<accession>A0A4Y7PTU3</accession>
<keyword evidence="2" id="KW-0812">Transmembrane</keyword>
<evidence type="ECO:0000313" key="3">
    <source>
        <dbReference type="EMBL" id="TDL18461.1"/>
    </source>
</evidence>
<dbReference type="STRING" id="50990.A0A4Y7PTU3"/>
<evidence type="ECO:0000256" key="2">
    <source>
        <dbReference type="SAM" id="Phobius"/>
    </source>
</evidence>
<dbReference type="OrthoDB" id="2686513at2759"/>
<feature type="transmembrane region" description="Helical" evidence="2">
    <location>
        <begin position="69"/>
        <end position="89"/>
    </location>
</feature>
<dbReference type="EMBL" id="ML170207">
    <property type="protein sequence ID" value="TDL18461.1"/>
    <property type="molecule type" value="Genomic_DNA"/>
</dbReference>
<dbReference type="VEuPathDB" id="FungiDB:BD410DRAFT_495143"/>
<dbReference type="AlphaFoldDB" id="A0A4Y7PTU3"/>
<keyword evidence="4" id="KW-1185">Reference proteome</keyword>
<keyword evidence="2" id="KW-1133">Transmembrane helix</keyword>
<protein>
    <submittedName>
        <fullName evidence="3">Uncharacterized protein</fullName>
    </submittedName>
</protein>
<organism evidence="3 4">
    <name type="scientific">Rickenella mellea</name>
    <dbReference type="NCBI Taxonomy" id="50990"/>
    <lineage>
        <taxon>Eukaryota</taxon>
        <taxon>Fungi</taxon>
        <taxon>Dikarya</taxon>
        <taxon>Basidiomycota</taxon>
        <taxon>Agaricomycotina</taxon>
        <taxon>Agaricomycetes</taxon>
        <taxon>Hymenochaetales</taxon>
        <taxon>Rickenellaceae</taxon>
        <taxon>Rickenella</taxon>
    </lineage>
</organism>
<evidence type="ECO:0000313" key="4">
    <source>
        <dbReference type="Proteomes" id="UP000294933"/>
    </source>
</evidence>
<feature type="transmembrane region" description="Helical" evidence="2">
    <location>
        <begin position="146"/>
        <end position="165"/>
    </location>
</feature>
<feature type="region of interest" description="Disordered" evidence="1">
    <location>
        <begin position="213"/>
        <end position="237"/>
    </location>
</feature>
<name>A0A4Y7PTU3_9AGAM</name>